<organism evidence="2 3">
    <name type="scientific">Comamonas sediminis</name>
    <dbReference type="NCBI Taxonomy" id="1783360"/>
    <lineage>
        <taxon>Bacteria</taxon>
        <taxon>Pseudomonadati</taxon>
        <taxon>Pseudomonadota</taxon>
        <taxon>Betaproteobacteria</taxon>
        <taxon>Burkholderiales</taxon>
        <taxon>Comamonadaceae</taxon>
        <taxon>Comamonas</taxon>
    </lineage>
</organism>
<proteinExistence type="predicted"/>
<dbReference type="Gene3D" id="3.40.50.720">
    <property type="entry name" value="NAD(P)-binding Rossmann-like Domain"/>
    <property type="match status" value="1"/>
</dbReference>
<protein>
    <submittedName>
        <fullName evidence="2">NAD-dependent epimerase/dehydratase family protein</fullName>
    </submittedName>
</protein>
<reference evidence="2 3" key="1">
    <citation type="journal article" date="2016" name="Int. J. Syst. Evol. Microbiol.">
        <title>Description of Comamonas sediminis sp. nov., isolated from lagoon sediments.</title>
        <authorList>
            <person name="Subhash Y."/>
            <person name="Bang J.J."/>
            <person name="You T.H."/>
            <person name="Lee S.S."/>
        </authorList>
    </citation>
    <scope>NUCLEOTIDE SEQUENCE [LARGE SCALE GENOMIC DNA]</scope>
    <source>
        <strain evidence="2 3">JCM 31169</strain>
    </source>
</reference>
<dbReference type="EMBL" id="JBGBDC010000001">
    <property type="protein sequence ID" value="MEY2249927.1"/>
    <property type="molecule type" value="Genomic_DNA"/>
</dbReference>
<dbReference type="RefSeq" id="WP_369458950.1">
    <property type="nucleotide sequence ID" value="NZ_JBGBDC010000001.1"/>
</dbReference>
<feature type="domain" description="NAD-dependent epimerase/dehydratase" evidence="1">
    <location>
        <begin position="11"/>
        <end position="206"/>
    </location>
</feature>
<dbReference type="PANTHER" id="PTHR12126">
    <property type="entry name" value="NADH-UBIQUINONE OXIDOREDUCTASE 39 KDA SUBUNIT-RELATED"/>
    <property type="match status" value="1"/>
</dbReference>
<gene>
    <name evidence="2" type="ORF">AB7A72_02825</name>
</gene>
<name>A0ABV4AYD7_9BURK</name>
<evidence type="ECO:0000259" key="1">
    <source>
        <dbReference type="Pfam" id="PF01370"/>
    </source>
</evidence>
<dbReference type="PANTHER" id="PTHR12126:SF11">
    <property type="entry name" value="NADH DEHYDROGENASE [UBIQUINONE] 1 ALPHA SUBCOMPLEX SUBUNIT 9, MITOCHONDRIAL"/>
    <property type="match status" value="1"/>
</dbReference>
<dbReference type="Proteomes" id="UP001562178">
    <property type="component" value="Unassembled WGS sequence"/>
</dbReference>
<dbReference type="SUPFAM" id="SSF51735">
    <property type="entry name" value="NAD(P)-binding Rossmann-fold domains"/>
    <property type="match status" value="1"/>
</dbReference>
<comment type="caution">
    <text evidence="2">The sequence shown here is derived from an EMBL/GenBank/DDBJ whole genome shotgun (WGS) entry which is preliminary data.</text>
</comment>
<dbReference type="InterPro" id="IPR051207">
    <property type="entry name" value="ComplexI_NDUFA9_subunit"/>
</dbReference>
<accession>A0ABV4AYD7</accession>
<keyword evidence="3" id="KW-1185">Reference proteome</keyword>
<sequence length="309" mass="32912">MHNPNAPQPTVLLCGGQGFIGQALARQLRAQGMRVIAASRRSQPPLQFARMQQPADWLPHLQGVDLVINAVGSLRDQPGPNGASLEALHQTSPQALFEACAQAGVRRVMQLSALGVDDNDTAYARTKRAADARLLALTAQGQLDGIVVRPSIVIGAQGASTQLFMRLALLPVLVLPAVMQQRLMQPVAVDELAEVMVRLLQSPTTGIVPLGGPRRLSMAQMILSLRRQAGRSKALQLRLPDWATQASARLGDAVPSSPWCSASLQLASLDNCCDPAPMAQWLGRAPTDPGQMLALIRNPAAPPSPESRA</sequence>
<evidence type="ECO:0000313" key="3">
    <source>
        <dbReference type="Proteomes" id="UP001562178"/>
    </source>
</evidence>
<dbReference type="InterPro" id="IPR036291">
    <property type="entry name" value="NAD(P)-bd_dom_sf"/>
</dbReference>
<dbReference type="InterPro" id="IPR001509">
    <property type="entry name" value="Epimerase_deHydtase"/>
</dbReference>
<dbReference type="Pfam" id="PF01370">
    <property type="entry name" value="Epimerase"/>
    <property type="match status" value="1"/>
</dbReference>
<evidence type="ECO:0000313" key="2">
    <source>
        <dbReference type="EMBL" id="MEY2249927.1"/>
    </source>
</evidence>